<evidence type="ECO:0000313" key="2">
    <source>
        <dbReference type="EMBL" id="VEB35595.1"/>
    </source>
</evidence>
<keyword evidence="2" id="KW-0418">Kinase</keyword>
<dbReference type="EMBL" id="LR134173">
    <property type="protein sequence ID" value="VEB35595.1"/>
    <property type="molecule type" value="Genomic_DNA"/>
</dbReference>
<sequence>MRAKSELENNTNPADESVIIINPTQLSQEQIPFLIDFLEGDDNPEVFLKDTVYTHESIRFKLTHELNWRLGKDGISECFEVMRDGQAASGKFGRIDLIEGKLVFNERGLEFIPISLKPHKERVRKFILFKQEKEEAIWRKSINEEYKRTKQAGHLKVRKPVFFRDHDGSLGAYFIIKKAPGITLHDLLYGTPQEPLDTATRKAISLAILDAYIEQVKRRGLVHNDISLRNIMVDLSNPKQPIVTFIDFAFAKKIKVNDSGSLIRGTPVYMAPERFEGDGSSTASDVFALGHILAEIWGEQRMIPNPKLGIKGVYLESKKGLFDSDLIHLEECELSENEKESIMYVLLPTLAPKPELRPSPEEIKEVFTRDYEYLEELVDVHSKNSLP</sequence>
<dbReference type="SMART" id="SM00220">
    <property type="entry name" value="S_TKc"/>
    <property type="match status" value="1"/>
</dbReference>
<protein>
    <submittedName>
        <fullName evidence="2">Serine/threonine-protein kinase</fullName>
        <ecNumber evidence="2">2.7.11.1</ecNumber>
    </submittedName>
</protein>
<dbReference type="InterPro" id="IPR000719">
    <property type="entry name" value="Prot_kinase_dom"/>
</dbReference>
<feature type="domain" description="Protein kinase" evidence="1">
    <location>
        <begin position="81"/>
        <end position="374"/>
    </location>
</feature>
<dbReference type="RefSeq" id="WP_051544452.1">
    <property type="nucleotide sequence ID" value="NZ_CAAAIT010000004.1"/>
</dbReference>
<evidence type="ECO:0000259" key="1">
    <source>
        <dbReference type="PROSITE" id="PS50011"/>
    </source>
</evidence>
<dbReference type="EC" id="2.7.11.1" evidence="2"/>
<proteinExistence type="predicted"/>
<dbReference type="InterPro" id="IPR011009">
    <property type="entry name" value="Kinase-like_dom_sf"/>
</dbReference>
<organism evidence="2 3">
    <name type="scientific">Legionella cherrii</name>
    <dbReference type="NCBI Taxonomy" id="28084"/>
    <lineage>
        <taxon>Bacteria</taxon>
        <taxon>Pseudomonadati</taxon>
        <taxon>Pseudomonadota</taxon>
        <taxon>Gammaproteobacteria</taxon>
        <taxon>Legionellales</taxon>
        <taxon>Legionellaceae</taxon>
        <taxon>Legionella</taxon>
    </lineage>
</organism>
<dbReference type="Proteomes" id="UP000277577">
    <property type="component" value="Chromosome"/>
</dbReference>
<dbReference type="PROSITE" id="PS50011">
    <property type="entry name" value="PROTEIN_KINASE_DOM"/>
    <property type="match status" value="1"/>
</dbReference>
<accession>A0ABY6T4Z9</accession>
<dbReference type="Gene3D" id="1.10.510.10">
    <property type="entry name" value="Transferase(Phosphotransferase) domain 1"/>
    <property type="match status" value="1"/>
</dbReference>
<name>A0ABY6T4Z9_9GAMM</name>
<dbReference type="Pfam" id="PF00069">
    <property type="entry name" value="Pkinase"/>
    <property type="match status" value="1"/>
</dbReference>
<evidence type="ECO:0000313" key="3">
    <source>
        <dbReference type="Proteomes" id="UP000277577"/>
    </source>
</evidence>
<dbReference type="SUPFAM" id="SSF56112">
    <property type="entry name" value="Protein kinase-like (PK-like)"/>
    <property type="match status" value="1"/>
</dbReference>
<dbReference type="GO" id="GO:0004674">
    <property type="term" value="F:protein serine/threonine kinase activity"/>
    <property type="evidence" value="ECO:0007669"/>
    <property type="project" value="UniProtKB-EC"/>
</dbReference>
<reference evidence="2 3" key="1">
    <citation type="submission" date="2018-12" db="EMBL/GenBank/DDBJ databases">
        <authorList>
            <consortium name="Pathogen Informatics"/>
        </authorList>
    </citation>
    <scope>NUCLEOTIDE SEQUENCE [LARGE SCALE GENOMIC DNA]</scope>
    <source>
        <strain evidence="2 3">NCTC11976</strain>
    </source>
</reference>
<dbReference type="InterPro" id="IPR008266">
    <property type="entry name" value="Tyr_kinase_AS"/>
</dbReference>
<dbReference type="PANTHER" id="PTHR48011:SF18">
    <property type="entry name" value="MITOGEN-ACTIVATED PROTEIN KINASE KINASE KINASE 19-RELATED"/>
    <property type="match status" value="1"/>
</dbReference>
<dbReference type="PANTHER" id="PTHR48011">
    <property type="entry name" value="CCR4-NOT TRANSCRIPTIONAL COMPLEX SUBUNIT CAF120-RELATED"/>
    <property type="match status" value="1"/>
</dbReference>
<keyword evidence="3" id="KW-1185">Reference proteome</keyword>
<keyword evidence="2" id="KW-0808">Transferase</keyword>
<gene>
    <name evidence="2" type="primary">pknB</name>
    <name evidence="2" type="ORF">NCTC11976_01438</name>
</gene>
<dbReference type="InterPro" id="IPR052751">
    <property type="entry name" value="Plant_MAPKKK"/>
</dbReference>
<dbReference type="PROSITE" id="PS00109">
    <property type="entry name" value="PROTEIN_KINASE_TYR"/>
    <property type="match status" value="1"/>
</dbReference>